<evidence type="ECO:0000313" key="1">
    <source>
        <dbReference type="EMBL" id="MFB9150184.1"/>
    </source>
</evidence>
<reference evidence="1 2" key="1">
    <citation type="submission" date="2024-09" db="EMBL/GenBank/DDBJ databases">
        <authorList>
            <person name="Sun Q."/>
            <person name="Mori K."/>
        </authorList>
    </citation>
    <scope>NUCLEOTIDE SEQUENCE [LARGE SCALE GENOMIC DNA]</scope>
    <source>
        <strain evidence="1 2">CECT 9424</strain>
    </source>
</reference>
<organism evidence="1 2">
    <name type="scientific">Roseovarius ramblicola</name>
    <dbReference type="NCBI Taxonomy" id="2022336"/>
    <lineage>
        <taxon>Bacteria</taxon>
        <taxon>Pseudomonadati</taxon>
        <taxon>Pseudomonadota</taxon>
        <taxon>Alphaproteobacteria</taxon>
        <taxon>Rhodobacterales</taxon>
        <taxon>Roseobacteraceae</taxon>
        <taxon>Roseovarius</taxon>
    </lineage>
</organism>
<evidence type="ECO:0000313" key="2">
    <source>
        <dbReference type="Proteomes" id="UP001589670"/>
    </source>
</evidence>
<sequence>MERTTKAQRRNFAKLVRETAEQCAARCWNYGDDGTREPVAHPKARGALVRAFARMFEDGGVCKVLKLSRREALAFPGQEACDLPDHASPWLAVGMDASNHPTYSLRWLSLSFGDQLTDRAVAEAMMLSELYQQIRFSGLPPSNRA</sequence>
<comment type="caution">
    <text evidence="1">The sequence shown here is derived from an EMBL/GenBank/DDBJ whole genome shotgun (WGS) entry which is preliminary data.</text>
</comment>
<protein>
    <submittedName>
        <fullName evidence="1">Uncharacterized protein</fullName>
    </submittedName>
</protein>
<dbReference type="Proteomes" id="UP001589670">
    <property type="component" value="Unassembled WGS sequence"/>
</dbReference>
<keyword evidence="2" id="KW-1185">Reference proteome</keyword>
<accession>A0ABV5I0I4</accession>
<gene>
    <name evidence="1" type="ORF">ACFFU4_10530</name>
</gene>
<dbReference type="RefSeq" id="WP_377069734.1">
    <property type="nucleotide sequence ID" value="NZ_JBHMEC010000016.1"/>
</dbReference>
<dbReference type="EMBL" id="JBHMEC010000016">
    <property type="protein sequence ID" value="MFB9150184.1"/>
    <property type="molecule type" value="Genomic_DNA"/>
</dbReference>
<proteinExistence type="predicted"/>
<name>A0ABV5I0I4_9RHOB</name>